<keyword evidence="8 14" id="KW-0067">ATP-binding</keyword>
<evidence type="ECO:0000256" key="7">
    <source>
        <dbReference type="ARBA" id="ARBA00022741"/>
    </source>
</evidence>
<protein>
    <recommendedName>
        <fullName evidence="3 14">UDP-N-acetylmuramate--L-alanine ligase</fullName>
        <ecNumber evidence="3 14">6.3.2.8</ecNumber>
    </recommendedName>
    <alternativeName>
        <fullName evidence="14">UDP-N-acetylmuramoyl-L-alanine synthetase</fullName>
    </alternativeName>
</protein>
<proteinExistence type="inferred from homology"/>
<comment type="caution">
    <text evidence="18">The sequence shown here is derived from an EMBL/GenBank/DDBJ whole genome shotgun (WGS) entry which is preliminary data.</text>
</comment>
<evidence type="ECO:0000256" key="14">
    <source>
        <dbReference type="HAMAP-Rule" id="MF_00046"/>
    </source>
</evidence>
<keyword evidence="7 14" id="KW-0547">Nucleotide-binding</keyword>
<dbReference type="PANTHER" id="PTHR43445">
    <property type="entry name" value="UDP-N-ACETYLMURAMATE--L-ALANINE LIGASE-RELATED"/>
    <property type="match status" value="1"/>
</dbReference>
<dbReference type="InterPro" id="IPR004101">
    <property type="entry name" value="Mur_ligase_C"/>
</dbReference>
<evidence type="ECO:0000313" key="18">
    <source>
        <dbReference type="EMBL" id="RSU01465.1"/>
    </source>
</evidence>
<dbReference type="PANTHER" id="PTHR43445:SF3">
    <property type="entry name" value="UDP-N-ACETYLMURAMATE--L-ALANINE LIGASE"/>
    <property type="match status" value="1"/>
</dbReference>
<dbReference type="AlphaFoldDB" id="A0A369AVS1"/>
<dbReference type="GO" id="GO:0051301">
    <property type="term" value="P:cell division"/>
    <property type="evidence" value="ECO:0007669"/>
    <property type="project" value="UniProtKB-KW"/>
</dbReference>
<dbReference type="InterPro" id="IPR000713">
    <property type="entry name" value="Mur_ligase_N"/>
</dbReference>
<evidence type="ECO:0000256" key="3">
    <source>
        <dbReference type="ARBA" id="ARBA00012211"/>
    </source>
</evidence>
<comment type="subcellular location">
    <subcellularLocation>
        <location evidence="1 14">Cytoplasm</location>
    </subcellularLocation>
</comment>
<keyword evidence="19" id="KW-1185">Reference proteome</keyword>
<name>A0A369AVS1_9ENTE</name>
<comment type="similarity">
    <text evidence="14">Belongs to the MurCDEF family.</text>
</comment>
<dbReference type="Pfam" id="PF02875">
    <property type="entry name" value="Mur_ligase_C"/>
    <property type="match status" value="1"/>
</dbReference>
<dbReference type="GeneID" id="63146701"/>
<dbReference type="GO" id="GO:0008763">
    <property type="term" value="F:UDP-N-acetylmuramate-L-alanine ligase activity"/>
    <property type="evidence" value="ECO:0007669"/>
    <property type="project" value="UniProtKB-UniRule"/>
</dbReference>
<evidence type="ECO:0000256" key="12">
    <source>
        <dbReference type="ARBA" id="ARBA00023316"/>
    </source>
</evidence>
<evidence type="ECO:0000256" key="1">
    <source>
        <dbReference type="ARBA" id="ARBA00004496"/>
    </source>
</evidence>
<evidence type="ECO:0000256" key="13">
    <source>
        <dbReference type="ARBA" id="ARBA00047833"/>
    </source>
</evidence>
<keyword evidence="4 14" id="KW-0963">Cytoplasm</keyword>
<feature type="binding site" evidence="14">
    <location>
        <begin position="113"/>
        <end position="119"/>
    </location>
    <ligand>
        <name>ATP</name>
        <dbReference type="ChEBI" id="CHEBI:30616"/>
    </ligand>
</feature>
<feature type="domain" description="Mur ligase N-terminal catalytic" evidence="15">
    <location>
        <begin position="8"/>
        <end position="106"/>
    </location>
</feature>
<dbReference type="Gene3D" id="3.40.50.720">
    <property type="entry name" value="NAD(P)-binding Rossmann-like Domain"/>
    <property type="match status" value="1"/>
</dbReference>
<evidence type="ECO:0000259" key="15">
    <source>
        <dbReference type="Pfam" id="PF01225"/>
    </source>
</evidence>
<comment type="function">
    <text evidence="14">Cell wall formation.</text>
</comment>
<keyword evidence="9 14" id="KW-0133">Cell shape</keyword>
<dbReference type="InterPro" id="IPR013221">
    <property type="entry name" value="Mur_ligase_cen"/>
</dbReference>
<dbReference type="OrthoDB" id="9804126at2"/>
<keyword evidence="11 14" id="KW-0131">Cell cycle</keyword>
<dbReference type="InterPro" id="IPR005758">
    <property type="entry name" value="UDP-N-AcMur_Ala_ligase_MurC"/>
</dbReference>
<organism evidence="18 19">
    <name type="scientific">Vagococcus fluvialis</name>
    <dbReference type="NCBI Taxonomy" id="2738"/>
    <lineage>
        <taxon>Bacteria</taxon>
        <taxon>Bacillati</taxon>
        <taxon>Bacillota</taxon>
        <taxon>Bacilli</taxon>
        <taxon>Lactobacillales</taxon>
        <taxon>Enterococcaceae</taxon>
        <taxon>Vagococcus</taxon>
    </lineage>
</organism>
<comment type="catalytic activity">
    <reaction evidence="13 14">
        <text>UDP-N-acetyl-alpha-D-muramate + L-alanine + ATP = UDP-N-acetyl-alpha-D-muramoyl-L-alanine + ADP + phosphate + H(+)</text>
        <dbReference type="Rhea" id="RHEA:23372"/>
        <dbReference type="ChEBI" id="CHEBI:15378"/>
        <dbReference type="ChEBI" id="CHEBI:30616"/>
        <dbReference type="ChEBI" id="CHEBI:43474"/>
        <dbReference type="ChEBI" id="CHEBI:57972"/>
        <dbReference type="ChEBI" id="CHEBI:70757"/>
        <dbReference type="ChEBI" id="CHEBI:83898"/>
        <dbReference type="ChEBI" id="CHEBI:456216"/>
        <dbReference type="EC" id="6.3.2.8"/>
    </reaction>
</comment>
<evidence type="ECO:0000256" key="4">
    <source>
        <dbReference type="ARBA" id="ARBA00022490"/>
    </source>
</evidence>
<evidence type="ECO:0000259" key="17">
    <source>
        <dbReference type="Pfam" id="PF08245"/>
    </source>
</evidence>
<comment type="pathway">
    <text evidence="2 14">Cell wall biogenesis; peptidoglycan biosynthesis.</text>
</comment>
<dbReference type="GO" id="GO:0009252">
    <property type="term" value="P:peptidoglycan biosynthetic process"/>
    <property type="evidence" value="ECO:0007669"/>
    <property type="project" value="UniProtKB-UniRule"/>
</dbReference>
<evidence type="ECO:0000256" key="11">
    <source>
        <dbReference type="ARBA" id="ARBA00023306"/>
    </source>
</evidence>
<dbReference type="SUPFAM" id="SSF53244">
    <property type="entry name" value="MurD-like peptide ligases, peptide-binding domain"/>
    <property type="match status" value="1"/>
</dbReference>
<reference evidence="18 19" key="1">
    <citation type="submission" date="2017-05" db="EMBL/GenBank/DDBJ databases">
        <title>Vagococcus spp. assemblies.</title>
        <authorList>
            <person name="Gulvik C.A."/>
        </authorList>
    </citation>
    <scope>NUCLEOTIDE SEQUENCE [LARGE SCALE GENOMIC DNA]</scope>
    <source>
        <strain evidence="18 19">NCFB 2497</strain>
    </source>
</reference>
<dbReference type="GO" id="GO:0008360">
    <property type="term" value="P:regulation of cell shape"/>
    <property type="evidence" value="ECO:0007669"/>
    <property type="project" value="UniProtKB-KW"/>
</dbReference>
<dbReference type="Gene3D" id="3.40.1190.10">
    <property type="entry name" value="Mur-like, catalytic domain"/>
    <property type="match status" value="1"/>
</dbReference>
<keyword evidence="10 14" id="KW-0573">Peptidoglycan synthesis</keyword>
<dbReference type="Gene3D" id="3.90.190.20">
    <property type="entry name" value="Mur ligase, C-terminal domain"/>
    <property type="match status" value="1"/>
</dbReference>
<keyword evidence="5 14" id="KW-0436">Ligase</keyword>
<dbReference type="HAMAP" id="MF_00046">
    <property type="entry name" value="MurC"/>
    <property type="match status" value="1"/>
</dbReference>
<dbReference type="UniPathway" id="UPA00219"/>
<evidence type="ECO:0000259" key="16">
    <source>
        <dbReference type="Pfam" id="PF02875"/>
    </source>
</evidence>
<feature type="domain" description="Mur ligase C-terminal" evidence="16">
    <location>
        <begin position="303"/>
        <end position="424"/>
    </location>
</feature>
<dbReference type="EMBL" id="NGJX01000007">
    <property type="protein sequence ID" value="RSU01465.1"/>
    <property type="molecule type" value="Genomic_DNA"/>
</dbReference>
<evidence type="ECO:0000256" key="8">
    <source>
        <dbReference type="ARBA" id="ARBA00022840"/>
    </source>
</evidence>
<evidence type="ECO:0000256" key="6">
    <source>
        <dbReference type="ARBA" id="ARBA00022618"/>
    </source>
</evidence>
<keyword evidence="6 14" id="KW-0132">Cell division</keyword>
<dbReference type="InterPro" id="IPR036615">
    <property type="entry name" value="Mur_ligase_C_dom_sf"/>
</dbReference>
<evidence type="ECO:0000313" key="19">
    <source>
        <dbReference type="Proteomes" id="UP000288197"/>
    </source>
</evidence>
<evidence type="ECO:0000256" key="10">
    <source>
        <dbReference type="ARBA" id="ARBA00022984"/>
    </source>
</evidence>
<keyword evidence="12 14" id="KW-0961">Cell wall biogenesis/degradation</keyword>
<dbReference type="Pfam" id="PF08245">
    <property type="entry name" value="Mur_ligase_M"/>
    <property type="match status" value="1"/>
</dbReference>
<dbReference type="InterPro" id="IPR036565">
    <property type="entry name" value="Mur-like_cat_sf"/>
</dbReference>
<dbReference type="NCBIfam" id="TIGR01082">
    <property type="entry name" value="murC"/>
    <property type="match status" value="1"/>
</dbReference>
<dbReference type="GO" id="GO:0005737">
    <property type="term" value="C:cytoplasm"/>
    <property type="evidence" value="ECO:0007669"/>
    <property type="project" value="UniProtKB-SubCell"/>
</dbReference>
<dbReference type="RefSeq" id="WP_114289860.1">
    <property type="nucleotide sequence ID" value="NZ_CP081461.1"/>
</dbReference>
<dbReference type="GO" id="GO:0005524">
    <property type="term" value="F:ATP binding"/>
    <property type="evidence" value="ECO:0007669"/>
    <property type="project" value="UniProtKB-UniRule"/>
</dbReference>
<evidence type="ECO:0000256" key="9">
    <source>
        <dbReference type="ARBA" id="ARBA00022960"/>
    </source>
</evidence>
<dbReference type="EC" id="6.3.2.8" evidence="3 14"/>
<dbReference type="Pfam" id="PF01225">
    <property type="entry name" value="Mur_ligase"/>
    <property type="match status" value="1"/>
</dbReference>
<gene>
    <name evidence="14" type="primary">murC</name>
    <name evidence="18" type="ORF">CBF32_07990</name>
</gene>
<accession>A0A369AVS1</accession>
<dbReference type="SUPFAM" id="SSF51984">
    <property type="entry name" value="MurCD N-terminal domain"/>
    <property type="match status" value="1"/>
</dbReference>
<evidence type="ECO:0000256" key="5">
    <source>
        <dbReference type="ARBA" id="ARBA00022598"/>
    </source>
</evidence>
<sequence>MEIHKNKTYHFVGIKGSGMSSLALLLHQKGFKVQGSDVTNYFFTQRELELENIKILPFDEANIVDDLIVIAGNAFPDTHEEIQAALKKGLKVIRYHRFLGEFIKMYTSIAVTGSHGKTSTTGLLAHVLSGVEPTSYLIGDGTGHGEEDARFFAFEACEYRRHFLSYKPDYAIITNVDFDHPDYYESIDDVFSAFQTFSEGVNKGIVAFGDDEYLRKLKSDAPVYYYGINEDDDFQAMNIERTTTGSNFSVIYKGETIGQFTVPAFGLHNVMNALSVIAISYLEGLDMKKVAEEMITFNGVKRRFSEKKVADMILVDDYAHHPAEIKATIDAARQKYPEKEIVAVFQPHTFTRTIALMDDFATSLDLADQVYLCDIFGSARENVGEVKIEDLGQKITKGGDVVQLDDMSSLLNHEDAVVIFMGAGDVQKFEVAYERLLSNTIRNNM</sequence>
<feature type="domain" description="Mur ligase central" evidence="17">
    <location>
        <begin position="111"/>
        <end position="279"/>
    </location>
</feature>
<dbReference type="GO" id="GO:0071555">
    <property type="term" value="P:cell wall organization"/>
    <property type="evidence" value="ECO:0007669"/>
    <property type="project" value="UniProtKB-KW"/>
</dbReference>
<evidence type="ECO:0000256" key="2">
    <source>
        <dbReference type="ARBA" id="ARBA00004752"/>
    </source>
</evidence>
<dbReference type="Proteomes" id="UP000288197">
    <property type="component" value="Unassembled WGS sequence"/>
</dbReference>
<dbReference type="SUPFAM" id="SSF53623">
    <property type="entry name" value="MurD-like peptide ligases, catalytic domain"/>
    <property type="match status" value="1"/>
</dbReference>
<dbReference type="InterPro" id="IPR050061">
    <property type="entry name" value="MurCDEF_pg_biosynth"/>
</dbReference>